<dbReference type="InterPro" id="IPR051784">
    <property type="entry name" value="Nod_factor_ABC_transporter"/>
</dbReference>
<sequence length="253" mass="28397">MADSTRELIKLHFRELFRDRKYFWFALLFPYFMFGTFVLINSLIPKDSGEDFISKLIIPMAIYLAVTSIAFSITSGPIASMRSKGLFRLLSTTPLSRTRLIFTHSATRLLMATVQVFVLLLLGVVLKLVDFAYAPRLFALSLLGLFLFLPIGYILGGRLNSPDLATNIGTLIQLLTFFVSGLAFPMALIPESFSRILHFLPSTVFAELLSSSLFDQTPYFSAGFSVFIIIGSGLAFIILAITSFRWEQTDSRR</sequence>
<evidence type="ECO:0000259" key="6">
    <source>
        <dbReference type="PROSITE" id="PS51012"/>
    </source>
</evidence>
<keyword evidence="2 5" id="KW-0812">Transmembrane</keyword>
<dbReference type="InterPro" id="IPR047817">
    <property type="entry name" value="ABC2_TM_bact-type"/>
</dbReference>
<feature type="transmembrane region" description="Helical" evidence="5">
    <location>
        <begin position="219"/>
        <end position="244"/>
    </location>
</feature>
<dbReference type="RefSeq" id="WP_047261046.1">
    <property type="nucleotide sequence ID" value="NZ_CP011542.1"/>
</dbReference>
<dbReference type="Pfam" id="PF12698">
    <property type="entry name" value="ABC2_membrane_3"/>
    <property type="match status" value="1"/>
</dbReference>
<reference evidence="8" key="2">
    <citation type="submission" date="2015-05" db="EMBL/GenBank/DDBJ databases">
        <title>Complete genome sequence of Corynebacterium mustelae DSM 45274, isolated from various tissues of a male ferret with lethal sepsis.</title>
        <authorList>
            <person name="Ruckert C."/>
            <person name="Albersmeier A."/>
            <person name="Winkler A."/>
            <person name="Tauch A."/>
        </authorList>
    </citation>
    <scope>NUCLEOTIDE SEQUENCE [LARGE SCALE GENOMIC DNA]</scope>
    <source>
        <strain evidence="8">DSM 45274</strain>
    </source>
</reference>
<feature type="domain" description="ABC transmembrane type-2" evidence="6">
    <location>
        <begin position="21"/>
        <end position="247"/>
    </location>
</feature>
<feature type="transmembrane region" description="Helical" evidence="5">
    <location>
        <begin position="100"/>
        <end position="125"/>
    </location>
</feature>
<feature type="transmembrane region" description="Helical" evidence="5">
    <location>
        <begin position="168"/>
        <end position="189"/>
    </location>
</feature>
<dbReference type="EMBL" id="CP011542">
    <property type="protein sequence ID" value="AKK04668.1"/>
    <property type="molecule type" value="Genomic_DNA"/>
</dbReference>
<evidence type="ECO:0000256" key="2">
    <source>
        <dbReference type="ARBA" id="ARBA00022692"/>
    </source>
</evidence>
<dbReference type="PANTHER" id="PTHR43229:SF2">
    <property type="entry name" value="NODULATION PROTEIN J"/>
    <property type="match status" value="1"/>
</dbReference>
<dbReference type="InterPro" id="IPR013525">
    <property type="entry name" value="ABC2_TM"/>
</dbReference>
<feature type="transmembrane region" description="Helical" evidence="5">
    <location>
        <begin position="56"/>
        <end position="79"/>
    </location>
</feature>
<proteinExistence type="predicted"/>
<gene>
    <name evidence="7" type="ORF">CMUST_01595</name>
</gene>
<feature type="transmembrane region" description="Helical" evidence="5">
    <location>
        <begin position="21"/>
        <end position="44"/>
    </location>
</feature>
<evidence type="ECO:0000256" key="1">
    <source>
        <dbReference type="ARBA" id="ARBA00004141"/>
    </source>
</evidence>
<evidence type="ECO:0000256" key="4">
    <source>
        <dbReference type="ARBA" id="ARBA00023136"/>
    </source>
</evidence>
<feature type="transmembrane region" description="Helical" evidence="5">
    <location>
        <begin position="137"/>
        <end position="156"/>
    </location>
</feature>
<dbReference type="AlphaFoldDB" id="A0A0G3GYR2"/>
<dbReference type="Proteomes" id="UP000035199">
    <property type="component" value="Chromosome"/>
</dbReference>
<accession>A0A0G3GYR2</accession>
<comment type="subcellular location">
    <subcellularLocation>
        <location evidence="1">Membrane</location>
        <topology evidence="1">Multi-pass membrane protein</topology>
    </subcellularLocation>
</comment>
<protein>
    <submittedName>
        <fullName evidence="7">ABC-type polysaccharide/polyol phosphate export systems, permease component</fullName>
    </submittedName>
</protein>
<evidence type="ECO:0000256" key="5">
    <source>
        <dbReference type="SAM" id="Phobius"/>
    </source>
</evidence>
<organism evidence="7 8">
    <name type="scientific">Corynebacterium mustelae</name>
    <dbReference type="NCBI Taxonomy" id="571915"/>
    <lineage>
        <taxon>Bacteria</taxon>
        <taxon>Bacillati</taxon>
        <taxon>Actinomycetota</taxon>
        <taxon>Actinomycetes</taxon>
        <taxon>Mycobacteriales</taxon>
        <taxon>Corynebacteriaceae</taxon>
        <taxon>Corynebacterium</taxon>
    </lineage>
</organism>
<reference evidence="7 8" key="1">
    <citation type="journal article" date="2015" name="Genome Announc.">
        <title>Complete Genome Sequence of the Type Strain Corynebacterium mustelae DSM 45274, Isolated from Various Tissues of a Male Ferret with Lethal Sepsis.</title>
        <authorList>
            <person name="Ruckert C."/>
            <person name="Eimer J."/>
            <person name="Winkler A."/>
            <person name="Tauch A."/>
        </authorList>
    </citation>
    <scope>NUCLEOTIDE SEQUENCE [LARGE SCALE GENOMIC DNA]</scope>
    <source>
        <strain evidence="7 8">DSM 45274</strain>
    </source>
</reference>
<dbReference type="GO" id="GO:0140359">
    <property type="term" value="F:ABC-type transporter activity"/>
    <property type="evidence" value="ECO:0007669"/>
    <property type="project" value="InterPro"/>
</dbReference>
<dbReference type="GO" id="GO:0016020">
    <property type="term" value="C:membrane"/>
    <property type="evidence" value="ECO:0007669"/>
    <property type="project" value="UniProtKB-SubCell"/>
</dbReference>
<keyword evidence="3 5" id="KW-1133">Transmembrane helix</keyword>
<dbReference type="PATRIC" id="fig|571915.4.peg.332"/>
<evidence type="ECO:0000313" key="7">
    <source>
        <dbReference type="EMBL" id="AKK04668.1"/>
    </source>
</evidence>
<dbReference type="STRING" id="571915.CMUST_01595"/>
<dbReference type="PANTHER" id="PTHR43229">
    <property type="entry name" value="NODULATION PROTEIN J"/>
    <property type="match status" value="1"/>
</dbReference>
<keyword evidence="4 5" id="KW-0472">Membrane</keyword>
<evidence type="ECO:0000256" key="3">
    <source>
        <dbReference type="ARBA" id="ARBA00022989"/>
    </source>
</evidence>
<dbReference type="PROSITE" id="PS51012">
    <property type="entry name" value="ABC_TM2"/>
    <property type="match status" value="1"/>
</dbReference>
<evidence type="ECO:0000313" key="8">
    <source>
        <dbReference type="Proteomes" id="UP000035199"/>
    </source>
</evidence>
<name>A0A0G3GYR2_9CORY</name>
<keyword evidence="8" id="KW-1185">Reference proteome</keyword>
<dbReference type="KEGG" id="cmv:CMUST_01595"/>
<dbReference type="OrthoDB" id="9778589at2"/>